<organism evidence="5 6">
    <name type="scientific">Hymenoscyphus albidus</name>
    <dbReference type="NCBI Taxonomy" id="595503"/>
    <lineage>
        <taxon>Eukaryota</taxon>
        <taxon>Fungi</taxon>
        <taxon>Dikarya</taxon>
        <taxon>Ascomycota</taxon>
        <taxon>Pezizomycotina</taxon>
        <taxon>Leotiomycetes</taxon>
        <taxon>Helotiales</taxon>
        <taxon>Helotiaceae</taxon>
        <taxon>Hymenoscyphus</taxon>
    </lineage>
</organism>
<dbReference type="InterPro" id="IPR029035">
    <property type="entry name" value="DHS-like_NAD/FAD-binding_dom"/>
</dbReference>
<dbReference type="InterPro" id="IPR012001">
    <property type="entry name" value="Thiamin_PyroP_enz_TPP-bd_dom"/>
</dbReference>
<dbReference type="EMBL" id="CAJVRM010000265">
    <property type="protein sequence ID" value="CAG8978547.1"/>
    <property type="molecule type" value="Genomic_DNA"/>
</dbReference>
<dbReference type="Pfam" id="PF02776">
    <property type="entry name" value="TPP_enzyme_N"/>
    <property type="match status" value="1"/>
</dbReference>
<dbReference type="SUPFAM" id="SSF52467">
    <property type="entry name" value="DHS-like NAD/FAD-binding domain"/>
    <property type="match status" value="1"/>
</dbReference>
<comment type="caution">
    <text evidence="5">The sequence shown here is derived from an EMBL/GenBank/DDBJ whole genome shotgun (WGS) entry which is preliminary data.</text>
</comment>
<dbReference type="PANTHER" id="PTHR18968:SF164">
    <property type="entry name" value="PYRUVATE DECARBOXYLASE"/>
    <property type="match status" value="1"/>
</dbReference>
<dbReference type="OrthoDB" id="2867507at2759"/>
<dbReference type="AlphaFoldDB" id="A0A9N9LU11"/>
<feature type="domain" description="Thiamine pyrophosphate enzyme N-terminal TPP-binding" evidence="4">
    <location>
        <begin position="14"/>
        <end position="144"/>
    </location>
</feature>
<dbReference type="PANTHER" id="PTHR18968">
    <property type="entry name" value="THIAMINE PYROPHOSPHATE ENZYMES"/>
    <property type="match status" value="1"/>
</dbReference>
<dbReference type="Proteomes" id="UP000701801">
    <property type="component" value="Unassembled WGS sequence"/>
</dbReference>
<keyword evidence="6" id="KW-1185">Reference proteome</keyword>
<evidence type="ECO:0000259" key="4">
    <source>
        <dbReference type="Pfam" id="PF02776"/>
    </source>
</evidence>
<comment type="similarity">
    <text evidence="1">Belongs to the TPP enzyme family.</text>
</comment>
<evidence type="ECO:0000256" key="2">
    <source>
        <dbReference type="ARBA" id="ARBA00023052"/>
    </source>
</evidence>
<gene>
    <name evidence="5" type="ORF">HYALB_00012421</name>
</gene>
<dbReference type="GO" id="GO:0050660">
    <property type="term" value="F:flavin adenine dinucleotide binding"/>
    <property type="evidence" value="ECO:0007669"/>
    <property type="project" value="TreeGrafter"/>
</dbReference>
<evidence type="ECO:0000313" key="5">
    <source>
        <dbReference type="EMBL" id="CAG8978547.1"/>
    </source>
</evidence>
<evidence type="ECO:0000256" key="1">
    <source>
        <dbReference type="ARBA" id="ARBA00007812"/>
    </source>
</evidence>
<dbReference type="Gene3D" id="3.40.50.1220">
    <property type="entry name" value="TPP-binding domain"/>
    <property type="match status" value="1"/>
</dbReference>
<dbReference type="CDD" id="cd07035">
    <property type="entry name" value="TPP_PYR_POX_like"/>
    <property type="match status" value="1"/>
</dbReference>
<feature type="domain" description="Thiamine pyrophosphate enzyme TPP-binding" evidence="3">
    <location>
        <begin position="422"/>
        <end position="543"/>
    </location>
</feature>
<dbReference type="GO" id="GO:0003984">
    <property type="term" value="F:acetolactate synthase activity"/>
    <property type="evidence" value="ECO:0007669"/>
    <property type="project" value="TreeGrafter"/>
</dbReference>
<dbReference type="GO" id="GO:0000287">
    <property type="term" value="F:magnesium ion binding"/>
    <property type="evidence" value="ECO:0007669"/>
    <property type="project" value="InterPro"/>
</dbReference>
<evidence type="ECO:0000259" key="3">
    <source>
        <dbReference type="Pfam" id="PF02775"/>
    </source>
</evidence>
<dbReference type="SUPFAM" id="SSF52518">
    <property type="entry name" value="Thiamin diphosphate-binding fold (THDP-binding)"/>
    <property type="match status" value="2"/>
</dbReference>
<dbReference type="GO" id="GO:0005739">
    <property type="term" value="C:mitochondrion"/>
    <property type="evidence" value="ECO:0007669"/>
    <property type="project" value="TreeGrafter"/>
</dbReference>
<dbReference type="InterPro" id="IPR045229">
    <property type="entry name" value="TPP_enz"/>
</dbReference>
<dbReference type="GO" id="GO:0005948">
    <property type="term" value="C:acetolactate synthase complex"/>
    <property type="evidence" value="ECO:0007669"/>
    <property type="project" value="TreeGrafter"/>
</dbReference>
<dbReference type="GO" id="GO:0009097">
    <property type="term" value="P:isoleucine biosynthetic process"/>
    <property type="evidence" value="ECO:0007669"/>
    <property type="project" value="TreeGrafter"/>
</dbReference>
<proteinExistence type="inferred from homology"/>
<evidence type="ECO:0008006" key="7">
    <source>
        <dbReference type="Google" id="ProtNLM"/>
    </source>
</evidence>
<evidence type="ECO:0000313" key="6">
    <source>
        <dbReference type="Proteomes" id="UP000701801"/>
    </source>
</evidence>
<dbReference type="GO" id="GO:0030976">
    <property type="term" value="F:thiamine pyrophosphate binding"/>
    <property type="evidence" value="ECO:0007669"/>
    <property type="project" value="InterPro"/>
</dbReference>
<sequence>MTTPTTTNGSYTSAFALFEALWESGVRNCFVNLGSDHPFIIEAIVKGKREQPDKWPRMITCPSEITAISMAHSYARITDLPQAVIVHVDVGTQALAHGLHNASIGRAPVLIFAGLCPFTEAGELQGSRTEYMHWLQEAPDQKSIVRQYCRYTGEIRTGLNIKQTVAHALQFARSTPKGPTLAEVIQPYSLPQGQDQWVPVGPGSLPMDPVHRVAHALVNAERPLLITGYSGRDTRCPELLVTLADLVPGLRIYDSLGSDVCFPFSHRAFVGFSLAMDDCTRDADVILLLDCDVPWIPSRNPPPIDARIYHIDIDPLKQQFPMSFFPANDRWRADSYEALAQIIEYIRQNASVQETLQDPKYTARLERLQEGHQSRLDKYSALALLSDGEPLTAHNVGSLLKTSLPTSTTFVVEVASSSKPLSNQLQCDRPGSWINSSSTGIGWSNGAVLGVEMAMEDLAKSWEEDLVCQVVGDGCYMCSAPAIAAWVARKYEISVLTVVLNNGGWKAPRNSTALVYPDGSNKEATDEELNISFNPSPDYAALA</sequence>
<reference evidence="5" key="1">
    <citation type="submission" date="2021-07" db="EMBL/GenBank/DDBJ databases">
        <authorList>
            <person name="Durling M."/>
        </authorList>
    </citation>
    <scope>NUCLEOTIDE SEQUENCE</scope>
</reference>
<dbReference type="GO" id="GO:0009099">
    <property type="term" value="P:L-valine biosynthetic process"/>
    <property type="evidence" value="ECO:0007669"/>
    <property type="project" value="TreeGrafter"/>
</dbReference>
<dbReference type="InterPro" id="IPR029061">
    <property type="entry name" value="THDP-binding"/>
</dbReference>
<name>A0A9N9LU11_9HELO</name>
<dbReference type="InterPro" id="IPR011766">
    <property type="entry name" value="TPP_enzyme_TPP-bd"/>
</dbReference>
<protein>
    <recommendedName>
        <fullName evidence="7">Pyruvate decarboxylase</fullName>
    </recommendedName>
</protein>
<keyword evidence="2" id="KW-0786">Thiamine pyrophosphate</keyword>
<dbReference type="Pfam" id="PF02775">
    <property type="entry name" value="TPP_enzyme_C"/>
    <property type="match status" value="1"/>
</dbReference>
<dbReference type="Gene3D" id="3.40.50.970">
    <property type="match status" value="2"/>
</dbReference>
<accession>A0A9N9LU11</accession>